<evidence type="ECO:0000256" key="1">
    <source>
        <dbReference type="SAM" id="MobiDB-lite"/>
    </source>
</evidence>
<keyword evidence="2" id="KW-0812">Transmembrane</keyword>
<feature type="compositionally biased region" description="Low complexity" evidence="1">
    <location>
        <begin position="86"/>
        <end position="96"/>
    </location>
</feature>
<name>A0ABU8NZR9_9CORY</name>
<feature type="region of interest" description="Disordered" evidence="1">
    <location>
        <begin position="59"/>
        <end position="113"/>
    </location>
</feature>
<proteinExistence type="predicted"/>
<sequence length="113" mass="12175">MPTNPEHNSQWESFANDGEGGKPKNKIIIIPVAVAVLLLASVGACILIINKGYFSKSSEDFAIPEVPTSGERTSTSRKKTGSNGPESSSTSENKNSTIEKSEADKEKKEQQNH</sequence>
<evidence type="ECO:0000313" key="4">
    <source>
        <dbReference type="Proteomes" id="UP001359781"/>
    </source>
</evidence>
<feature type="compositionally biased region" description="Polar residues" evidence="1">
    <location>
        <begin position="1"/>
        <end position="13"/>
    </location>
</feature>
<evidence type="ECO:0000256" key="2">
    <source>
        <dbReference type="SAM" id="Phobius"/>
    </source>
</evidence>
<feature type="transmembrane region" description="Helical" evidence="2">
    <location>
        <begin position="27"/>
        <end position="49"/>
    </location>
</feature>
<protein>
    <submittedName>
        <fullName evidence="3">Uncharacterized protein</fullName>
    </submittedName>
</protein>
<dbReference type="Proteomes" id="UP001359781">
    <property type="component" value="Unassembled WGS sequence"/>
</dbReference>
<evidence type="ECO:0000313" key="3">
    <source>
        <dbReference type="EMBL" id="MEJ4099741.1"/>
    </source>
</evidence>
<keyword evidence="4" id="KW-1185">Reference proteome</keyword>
<dbReference type="RefSeq" id="WP_337890041.1">
    <property type="nucleotide sequence ID" value="NZ_JBAHVI010000005.1"/>
</dbReference>
<dbReference type="EMBL" id="JBAHVJ010000005">
    <property type="protein sequence ID" value="MEJ4099741.1"/>
    <property type="molecule type" value="Genomic_DNA"/>
</dbReference>
<keyword evidence="2" id="KW-1133">Transmembrane helix</keyword>
<reference evidence="3 4" key="1">
    <citation type="submission" date="2024-02" db="EMBL/GenBank/DDBJ databases">
        <title>Whole genome sequencing and characterization of Corynebacterium isolated from the ocular surface of dry eye disease sufferers.</title>
        <authorList>
            <person name="Naqvi M."/>
        </authorList>
    </citation>
    <scope>NUCLEOTIDE SEQUENCE [LARGE SCALE GENOMIC DNA]</scope>
    <source>
        <strain evidence="3 4">PCRF</strain>
    </source>
</reference>
<keyword evidence="2" id="KW-0472">Membrane</keyword>
<feature type="region of interest" description="Disordered" evidence="1">
    <location>
        <begin position="1"/>
        <end position="22"/>
    </location>
</feature>
<organism evidence="3 4">
    <name type="scientific">Corynebacterium mastitidis</name>
    <dbReference type="NCBI Taxonomy" id="161890"/>
    <lineage>
        <taxon>Bacteria</taxon>
        <taxon>Bacillati</taxon>
        <taxon>Actinomycetota</taxon>
        <taxon>Actinomycetes</taxon>
        <taxon>Mycobacteriales</taxon>
        <taxon>Corynebacteriaceae</taxon>
        <taxon>Corynebacterium</taxon>
    </lineage>
</organism>
<feature type="compositionally biased region" description="Basic and acidic residues" evidence="1">
    <location>
        <begin position="97"/>
        <end position="113"/>
    </location>
</feature>
<gene>
    <name evidence="3" type="ORF">V5S96_05105</name>
</gene>
<comment type="caution">
    <text evidence="3">The sequence shown here is derived from an EMBL/GenBank/DDBJ whole genome shotgun (WGS) entry which is preliminary data.</text>
</comment>
<accession>A0ABU8NZR9</accession>